<gene>
    <name evidence="1" type="ORF">DAY19_12005</name>
</gene>
<dbReference type="Proteomes" id="UP000443582">
    <property type="component" value="Unassembled WGS sequence"/>
</dbReference>
<evidence type="ECO:0008006" key="3">
    <source>
        <dbReference type="Google" id="ProtNLM"/>
    </source>
</evidence>
<dbReference type="EMBL" id="QDKL01000003">
    <property type="protein sequence ID" value="RZF20702.1"/>
    <property type="molecule type" value="Genomic_DNA"/>
</dbReference>
<sequence>MKKIFVILLGLLSINSFASEIKSLKYVSPWNYQMPAVEVLNNSTEHIEIIIKGALLQYPDFGFNFELSDRLGDVFELNNLNALIVKFPKSACKAEMAKDHLNIQLISCKNVLTFNQQDYSDQSQRMTQVKGAVVGFDGNIIEESDLVFNGFLSFHIKEVTERTVGHELNMIQAQVNGTIPFAGPDRRSLRIDLQKSQLALGPNNGL</sequence>
<accession>A0ABY0ICL8</accession>
<keyword evidence="2" id="KW-1185">Reference proteome</keyword>
<name>A0ABY0ICL8_9BACT</name>
<evidence type="ECO:0000313" key="1">
    <source>
        <dbReference type="EMBL" id="RZF20702.1"/>
    </source>
</evidence>
<comment type="caution">
    <text evidence="1">The sequence shown here is derived from an EMBL/GenBank/DDBJ whole genome shotgun (WGS) entry which is preliminary data.</text>
</comment>
<dbReference type="RefSeq" id="WP_115362789.1">
    <property type="nucleotide sequence ID" value="NZ_QDKL01000003.1"/>
</dbReference>
<protein>
    <recommendedName>
        <fullName evidence="3">Lipid/polyisoprenoid-binding YceI-like domain-containing protein</fullName>
    </recommendedName>
</protein>
<organism evidence="1 2">
    <name type="scientific">Halobacteriovorax vibrionivorans</name>
    <dbReference type="NCBI Taxonomy" id="2152716"/>
    <lineage>
        <taxon>Bacteria</taxon>
        <taxon>Pseudomonadati</taxon>
        <taxon>Bdellovibrionota</taxon>
        <taxon>Bacteriovoracia</taxon>
        <taxon>Bacteriovoracales</taxon>
        <taxon>Halobacteriovoraceae</taxon>
        <taxon>Halobacteriovorax</taxon>
    </lineage>
</organism>
<evidence type="ECO:0000313" key="2">
    <source>
        <dbReference type="Proteomes" id="UP000443582"/>
    </source>
</evidence>
<proteinExistence type="predicted"/>
<reference evidence="2" key="1">
    <citation type="journal article" date="2019" name="Int. J. Syst. Evol. Microbiol.">
        <title>Halobacteriovorax valvorus sp. nov., a novel prokaryotic predator isolated from coastal seawater of China.</title>
        <authorList>
            <person name="Chen M.-X."/>
        </authorList>
    </citation>
    <scope>NUCLEOTIDE SEQUENCE [LARGE SCALE GENOMIC DNA]</scope>
    <source>
        <strain evidence="2">BL9</strain>
    </source>
</reference>